<dbReference type="PANTHER" id="PTHR10885">
    <property type="entry name" value="ISOPENTENYL-DIPHOSPHATE DELTA-ISOMERASE"/>
    <property type="match status" value="1"/>
</dbReference>
<name>A0A8J2Q324_9HEXA</name>
<dbReference type="FunFam" id="3.90.79.10:FF:000012">
    <property type="entry name" value="Isopentenyl-diphosphate Delta-isomerase 1"/>
    <property type="match status" value="1"/>
</dbReference>
<evidence type="ECO:0000256" key="4">
    <source>
        <dbReference type="ARBA" id="ARBA00004826"/>
    </source>
</evidence>
<keyword evidence="10" id="KW-0460">Magnesium</keyword>
<feature type="domain" description="Nudix hydrolase" evidence="15">
    <location>
        <begin position="66"/>
        <end position="210"/>
    </location>
</feature>
<dbReference type="GO" id="GO:0005737">
    <property type="term" value="C:cytoplasm"/>
    <property type="evidence" value="ECO:0007669"/>
    <property type="project" value="TreeGrafter"/>
</dbReference>
<evidence type="ECO:0000256" key="3">
    <source>
        <dbReference type="ARBA" id="ARBA00003951"/>
    </source>
</evidence>
<evidence type="ECO:0000256" key="13">
    <source>
        <dbReference type="ARBA" id="ARBA00023229"/>
    </source>
</evidence>
<comment type="function">
    <text evidence="3">Catalyzes the 1,3-allylic rearrangement of the homoallylic substrate isopentenyl (IPP) to its highly electrophilic allylic isomer, dimethylallyl diphosphate (DMAPP).</text>
</comment>
<gene>
    <name evidence="16" type="ORF">AFUS01_LOCUS41297</name>
</gene>
<evidence type="ECO:0000256" key="5">
    <source>
        <dbReference type="ARBA" id="ARBA00007579"/>
    </source>
</evidence>
<evidence type="ECO:0000256" key="8">
    <source>
        <dbReference type="ARBA" id="ARBA00022723"/>
    </source>
</evidence>
<dbReference type="GO" id="GO:0006695">
    <property type="term" value="P:cholesterol biosynthetic process"/>
    <property type="evidence" value="ECO:0007669"/>
    <property type="project" value="UniProtKB-KW"/>
</dbReference>
<evidence type="ECO:0000256" key="9">
    <source>
        <dbReference type="ARBA" id="ARBA00022778"/>
    </source>
</evidence>
<keyword evidence="9" id="KW-0753">Steroid metabolism</keyword>
<keyword evidence="7" id="KW-0444">Lipid biosynthesis</keyword>
<dbReference type="PROSITE" id="PS51462">
    <property type="entry name" value="NUDIX"/>
    <property type="match status" value="1"/>
</dbReference>
<dbReference type="GO" id="GO:0004452">
    <property type="term" value="F:isopentenyl-diphosphate delta-isomerase activity"/>
    <property type="evidence" value="ECO:0007669"/>
    <property type="project" value="UniProtKB-EC"/>
</dbReference>
<keyword evidence="8" id="KW-0479">Metal-binding</keyword>
<organism evidence="16 17">
    <name type="scientific">Allacma fusca</name>
    <dbReference type="NCBI Taxonomy" id="39272"/>
    <lineage>
        <taxon>Eukaryota</taxon>
        <taxon>Metazoa</taxon>
        <taxon>Ecdysozoa</taxon>
        <taxon>Arthropoda</taxon>
        <taxon>Hexapoda</taxon>
        <taxon>Collembola</taxon>
        <taxon>Symphypleona</taxon>
        <taxon>Sminthuridae</taxon>
        <taxon>Allacma</taxon>
    </lineage>
</organism>
<keyword evidence="12" id="KW-0443">Lipid metabolism</keyword>
<dbReference type="GO" id="GO:0046872">
    <property type="term" value="F:metal ion binding"/>
    <property type="evidence" value="ECO:0007669"/>
    <property type="project" value="UniProtKB-KW"/>
</dbReference>
<evidence type="ECO:0000256" key="10">
    <source>
        <dbReference type="ARBA" id="ARBA00022842"/>
    </source>
</evidence>
<dbReference type="EMBL" id="CAJVCH010561018">
    <property type="protein sequence ID" value="CAG7831556.1"/>
    <property type="molecule type" value="Genomic_DNA"/>
</dbReference>
<dbReference type="Proteomes" id="UP000708208">
    <property type="component" value="Unassembled WGS sequence"/>
</dbReference>
<keyword evidence="13" id="KW-0414">Isoprene biosynthesis</keyword>
<reference evidence="16" key="1">
    <citation type="submission" date="2021-06" db="EMBL/GenBank/DDBJ databases">
        <authorList>
            <person name="Hodson N. C."/>
            <person name="Mongue J. A."/>
            <person name="Jaron S. K."/>
        </authorList>
    </citation>
    <scope>NUCLEOTIDE SEQUENCE</scope>
</reference>
<keyword evidence="11" id="KW-0752">Steroid biosynthesis</keyword>
<accession>A0A8J2Q324</accession>
<comment type="catalytic activity">
    <reaction evidence="1">
        <text>isopentenyl diphosphate = dimethylallyl diphosphate</text>
        <dbReference type="Rhea" id="RHEA:23284"/>
        <dbReference type="ChEBI" id="CHEBI:57623"/>
        <dbReference type="ChEBI" id="CHEBI:128769"/>
        <dbReference type="EC" id="5.3.3.2"/>
    </reaction>
</comment>
<dbReference type="OrthoDB" id="510307at2759"/>
<comment type="similarity">
    <text evidence="5">Belongs to the IPP isomerase type 1 family.</text>
</comment>
<evidence type="ECO:0000256" key="14">
    <source>
        <dbReference type="ARBA" id="ARBA00023235"/>
    </source>
</evidence>
<comment type="pathway">
    <text evidence="4">Isoprenoid biosynthesis; dimethylallyl diphosphate biosynthesis; dimethylallyl diphosphate from isopentenyl diphosphate: step 1/1.</text>
</comment>
<sequence length="234" mass="27109">MFNPMAGNLALARGLSRVQLQFANIQDPVQKSLMAEKCILVDDADNVVGSESKLDCHSVTPDGSIKLHRAFSAFLFNSKGELLMQQRSEHKVTFPYLWTNTCCSHPLFEDGETEGIDGVKRAATRRIEYELGITDLEPEDFNYLTRIHYFALSDDKWGEHEIDYILFAQKDVDLNINENEISSVKYVSLDEVQNMNHRNFTPWFKLILETKLPIWWKSIDRLQSFRDHTVIHRL</sequence>
<dbReference type="PANTHER" id="PTHR10885:SF0">
    <property type="entry name" value="ISOPENTENYL-DIPHOSPHATE DELTA-ISOMERASE"/>
    <property type="match status" value="1"/>
</dbReference>
<evidence type="ECO:0000313" key="16">
    <source>
        <dbReference type="EMBL" id="CAG7831556.1"/>
    </source>
</evidence>
<evidence type="ECO:0000256" key="11">
    <source>
        <dbReference type="ARBA" id="ARBA00022955"/>
    </source>
</evidence>
<protein>
    <recommendedName>
        <fullName evidence="6">isopentenyl-diphosphate Delta-isomerase</fullName>
        <ecNumber evidence="6">5.3.3.2</ecNumber>
    </recommendedName>
</protein>
<dbReference type="InterPro" id="IPR011876">
    <property type="entry name" value="IsopentenylPP_isomerase_typ1"/>
</dbReference>
<evidence type="ECO:0000256" key="2">
    <source>
        <dbReference type="ARBA" id="ARBA00001946"/>
    </source>
</evidence>
<dbReference type="NCBIfam" id="TIGR02150">
    <property type="entry name" value="IPP_isom_1"/>
    <property type="match status" value="1"/>
</dbReference>
<evidence type="ECO:0000256" key="7">
    <source>
        <dbReference type="ARBA" id="ARBA00022516"/>
    </source>
</evidence>
<dbReference type="PIRSF" id="PIRSF018427">
    <property type="entry name" value="Isopntndiph_ism"/>
    <property type="match status" value="1"/>
</dbReference>
<keyword evidence="14" id="KW-0413">Isomerase</keyword>
<dbReference type="InterPro" id="IPR000086">
    <property type="entry name" value="NUDIX_hydrolase_dom"/>
</dbReference>
<dbReference type="GO" id="GO:0009240">
    <property type="term" value="P:isopentenyl diphosphate biosynthetic process"/>
    <property type="evidence" value="ECO:0007669"/>
    <property type="project" value="TreeGrafter"/>
</dbReference>
<dbReference type="CDD" id="cd02885">
    <property type="entry name" value="NUDIX_IPP_Isomerase"/>
    <property type="match status" value="1"/>
</dbReference>
<evidence type="ECO:0000313" key="17">
    <source>
        <dbReference type="Proteomes" id="UP000708208"/>
    </source>
</evidence>
<keyword evidence="9" id="KW-0756">Sterol biosynthesis</keyword>
<proteinExistence type="inferred from homology"/>
<evidence type="ECO:0000259" key="15">
    <source>
        <dbReference type="PROSITE" id="PS51462"/>
    </source>
</evidence>
<evidence type="ECO:0000256" key="6">
    <source>
        <dbReference type="ARBA" id="ARBA00012057"/>
    </source>
</evidence>
<evidence type="ECO:0000256" key="1">
    <source>
        <dbReference type="ARBA" id="ARBA00000374"/>
    </source>
</evidence>
<evidence type="ECO:0000256" key="12">
    <source>
        <dbReference type="ARBA" id="ARBA00023098"/>
    </source>
</evidence>
<dbReference type="EC" id="5.3.3.2" evidence="6"/>
<dbReference type="AlphaFoldDB" id="A0A8J2Q324"/>
<keyword evidence="9" id="KW-1207">Sterol metabolism</keyword>
<dbReference type="Pfam" id="PF00293">
    <property type="entry name" value="NUDIX"/>
    <property type="match status" value="1"/>
</dbReference>
<keyword evidence="9" id="KW-0152">Cholesterol biosynthesis</keyword>
<keyword evidence="9" id="KW-0153">Cholesterol metabolism</keyword>
<keyword evidence="17" id="KW-1185">Reference proteome</keyword>
<comment type="cofactor">
    <cofactor evidence="2">
        <name>Mg(2+)</name>
        <dbReference type="ChEBI" id="CHEBI:18420"/>
    </cofactor>
</comment>
<comment type="caution">
    <text evidence="16">The sequence shown here is derived from an EMBL/GenBank/DDBJ whole genome shotgun (WGS) entry which is preliminary data.</text>
</comment>